<dbReference type="InterPro" id="IPR002508">
    <property type="entry name" value="MurNAc-LAA_cat"/>
</dbReference>
<comment type="caution">
    <text evidence="3">The sequence shown here is derived from an EMBL/GenBank/DDBJ whole genome shotgun (WGS) entry which is preliminary data.</text>
</comment>
<keyword evidence="1" id="KW-0378">Hydrolase</keyword>
<name>A0A2G6KDG3_9BACT</name>
<sequence length="497" mass="55484">MVRRSTRTGFLIITAFWLAVSFADAGMITVAFSNRGDRFTLPTMNEGASEFVRLDRVVELFGLNFDVDPVDGRVMLGFEGNTASFFPGQPAVIAHRRTHFLDTPPRLVEGVVMVPLEFLAKILPLIYEDDILWDTSQRTLLVGTHNLEILDLYSSPYGEYTRIAVAMNKVVSYKTTEKLPSMLIVELPNSQFQLPQNPLTIDSPSVKHIKVVNSFGSTQIIVRLGQDFVRYTHRLIEDPPRLILDVYNSREQLVEAQTSEDIVEEDLADQQAGQQLPTLHRAFSLRTVVIDPGHGGSDQGILVVPGSDGNPDLFEKQLTLHIARLLSASLTQRLGVRTVLTREGDDFVPYETRTTIANSNHADVFISIHVNNSEFETVSGFEAYVMDYGSLALAENADELSARSQFLDYAQARYIGQSERLAEQILDSYRSRYAEHSASMKRAPLFTLKGATMPAVHLEIGYGSNGQDRSNLVLEEFQHLIVAAITDGIAVFKQKEE</sequence>
<dbReference type="GO" id="GO:0008745">
    <property type="term" value="F:N-acetylmuramoyl-L-alanine amidase activity"/>
    <property type="evidence" value="ECO:0007669"/>
    <property type="project" value="InterPro"/>
</dbReference>
<dbReference type="Pfam" id="PF11741">
    <property type="entry name" value="AMIN"/>
    <property type="match status" value="1"/>
</dbReference>
<gene>
    <name evidence="3" type="ORF">CSA56_11225</name>
</gene>
<dbReference type="InterPro" id="IPR021731">
    <property type="entry name" value="AMIN_dom"/>
</dbReference>
<evidence type="ECO:0000313" key="3">
    <source>
        <dbReference type="EMBL" id="PIE33675.1"/>
    </source>
</evidence>
<dbReference type="SUPFAM" id="SSF53187">
    <property type="entry name" value="Zn-dependent exopeptidases"/>
    <property type="match status" value="1"/>
</dbReference>
<dbReference type="InterPro" id="IPR036582">
    <property type="entry name" value="Mao_N_sf"/>
</dbReference>
<evidence type="ECO:0000259" key="2">
    <source>
        <dbReference type="SMART" id="SM00646"/>
    </source>
</evidence>
<dbReference type="Gene3D" id="3.30.457.10">
    <property type="entry name" value="Copper amine oxidase-like, N-terminal domain"/>
    <property type="match status" value="1"/>
</dbReference>
<dbReference type="Pfam" id="PF07833">
    <property type="entry name" value="Cu_amine_oxidN1"/>
    <property type="match status" value="1"/>
</dbReference>
<feature type="domain" description="MurNAc-LAA" evidence="2">
    <location>
        <begin position="354"/>
        <end position="490"/>
    </location>
</feature>
<dbReference type="GO" id="GO:0030288">
    <property type="term" value="C:outer membrane-bounded periplasmic space"/>
    <property type="evidence" value="ECO:0007669"/>
    <property type="project" value="TreeGrafter"/>
</dbReference>
<proteinExistence type="predicted"/>
<dbReference type="CDD" id="cd02696">
    <property type="entry name" value="MurNAc-LAA"/>
    <property type="match status" value="1"/>
</dbReference>
<dbReference type="SUPFAM" id="SSF55383">
    <property type="entry name" value="Copper amine oxidase, domain N"/>
    <property type="match status" value="1"/>
</dbReference>
<dbReference type="GO" id="GO:0009253">
    <property type="term" value="P:peptidoglycan catabolic process"/>
    <property type="evidence" value="ECO:0007669"/>
    <property type="project" value="InterPro"/>
</dbReference>
<dbReference type="AlphaFoldDB" id="A0A2G6KDG3"/>
<dbReference type="Gene3D" id="3.40.630.40">
    <property type="entry name" value="Zn-dependent exopeptidases"/>
    <property type="match status" value="1"/>
</dbReference>
<dbReference type="EMBL" id="PDSK01000096">
    <property type="protein sequence ID" value="PIE33675.1"/>
    <property type="molecule type" value="Genomic_DNA"/>
</dbReference>
<evidence type="ECO:0000256" key="1">
    <source>
        <dbReference type="ARBA" id="ARBA00022801"/>
    </source>
</evidence>
<dbReference type="InterPro" id="IPR050695">
    <property type="entry name" value="N-acetylmuramoyl_amidase_3"/>
</dbReference>
<protein>
    <recommendedName>
        <fullName evidence="2">MurNAc-LAA domain-containing protein</fullName>
    </recommendedName>
</protein>
<dbReference type="SMART" id="SM00646">
    <property type="entry name" value="Ami_3"/>
    <property type="match status" value="1"/>
</dbReference>
<dbReference type="InterPro" id="IPR012854">
    <property type="entry name" value="Cu_amine_oxidase-like_N"/>
</dbReference>
<dbReference type="PANTHER" id="PTHR30404">
    <property type="entry name" value="N-ACETYLMURAMOYL-L-ALANINE AMIDASE"/>
    <property type="match status" value="1"/>
</dbReference>
<accession>A0A2G6KDG3</accession>
<evidence type="ECO:0000313" key="4">
    <source>
        <dbReference type="Proteomes" id="UP000230821"/>
    </source>
</evidence>
<dbReference type="Proteomes" id="UP000230821">
    <property type="component" value="Unassembled WGS sequence"/>
</dbReference>
<reference evidence="3 4" key="1">
    <citation type="submission" date="2017-10" db="EMBL/GenBank/DDBJ databases">
        <title>Novel microbial diversity and functional potential in the marine mammal oral microbiome.</title>
        <authorList>
            <person name="Dudek N.K."/>
            <person name="Sun C.L."/>
            <person name="Burstein D."/>
            <person name="Kantor R.S."/>
            <person name="Aliaga Goltsman D.S."/>
            <person name="Bik E.M."/>
            <person name="Thomas B.C."/>
            <person name="Banfield J.F."/>
            <person name="Relman D.A."/>
        </authorList>
    </citation>
    <scope>NUCLEOTIDE SEQUENCE [LARGE SCALE GENOMIC DNA]</scope>
    <source>
        <strain evidence="3">DOLJORAL78_47_16</strain>
    </source>
</reference>
<dbReference type="Pfam" id="PF01520">
    <property type="entry name" value="Amidase_3"/>
    <property type="match status" value="1"/>
</dbReference>
<organism evidence="3 4">
    <name type="scientific">candidate division KSB3 bacterium</name>
    <dbReference type="NCBI Taxonomy" id="2044937"/>
    <lineage>
        <taxon>Bacteria</taxon>
        <taxon>candidate division KSB3</taxon>
    </lineage>
</organism>
<dbReference type="PANTHER" id="PTHR30404:SF0">
    <property type="entry name" value="N-ACETYLMURAMOYL-L-ALANINE AMIDASE AMIC"/>
    <property type="match status" value="1"/>
</dbReference>